<evidence type="ECO:0000256" key="9">
    <source>
        <dbReference type="ARBA" id="ARBA00022989"/>
    </source>
</evidence>
<dbReference type="SMART" id="SM00388">
    <property type="entry name" value="HisKA"/>
    <property type="match status" value="1"/>
</dbReference>
<accession>A0A3D9YU15</accession>
<dbReference type="Pfam" id="PF00672">
    <property type="entry name" value="HAMP"/>
    <property type="match status" value="1"/>
</dbReference>
<organism evidence="16 17">
    <name type="scientific">Methylovirgula ligni</name>
    <dbReference type="NCBI Taxonomy" id="569860"/>
    <lineage>
        <taxon>Bacteria</taxon>
        <taxon>Pseudomonadati</taxon>
        <taxon>Pseudomonadota</taxon>
        <taxon>Alphaproteobacteria</taxon>
        <taxon>Hyphomicrobiales</taxon>
        <taxon>Beijerinckiaceae</taxon>
        <taxon>Methylovirgula</taxon>
    </lineage>
</organism>
<reference evidence="16 17" key="1">
    <citation type="submission" date="2018-08" db="EMBL/GenBank/DDBJ databases">
        <title>Genomic Encyclopedia of Type Strains, Phase IV (KMG-IV): sequencing the most valuable type-strain genomes for metagenomic binning, comparative biology and taxonomic classification.</title>
        <authorList>
            <person name="Goeker M."/>
        </authorList>
    </citation>
    <scope>NUCLEOTIDE SEQUENCE [LARGE SCALE GENOMIC DNA]</scope>
    <source>
        <strain evidence="16 17">BW863</strain>
    </source>
</reference>
<evidence type="ECO:0000256" key="1">
    <source>
        <dbReference type="ARBA" id="ARBA00000085"/>
    </source>
</evidence>
<dbReference type="EC" id="2.7.13.3" evidence="3"/>
<dbReference type="SUPFAM" id="SSF158472">
    <property type="entry name" value="HAMP domain-like"/>
    <property type="match status" value="1"/>
</dbReference>
<proteinExistence type="predicted"/>
<dbReference type="InterPro" id="IPR003594">
    <property type="entry name" value="HATPase_dom"/>
</dbReference>
<keyword evidence="5" id="KW-0597">Phosphoprotein</keyword>
<dbReference type="Pfam" id="PF02743">
    <property type="entry name" value="dCache_1"/>
    <property type="match status" value="1"/>
</dbReference>
<comment type="subcellular location">
    <subcellularLocation>
        <location evidence="2">Cell membrane</location>
        <topology evidence="2">Multi-pass membrane protein</topology>
    </subcellularLocation>
</comment>
<dbReference type="SUPFAM" id="SSF55874">
    <property type="entry name" value="ATPase domain of HSP90 chaperone/DNA topoisomerase II/histidine kinase"/>
    <property type="match status" value="1"/>
</dbReference>
<dbReference type="FunFam" id="1.10.287.130:FF:000001">
    <property type="entry name" value="Two-component sensor histidine kinase"/>
    <property type="match status" value="1"/>
</dbReference>
<evidence type="ECO:0000313" key="17">
    <source>
        <dbReference type="Proteomes" id="UP000256900"/>
    </source>
</evidence>
<dbReference type="InterPro" id="IPR036097">
    <property type="entry name" value="HisK_dim/P_sf"/>
</dbReference>
<keyword evidence="4" id="KW-1003">Cell membrane</keyword>
<dbReference type="InterPro" id="IPR036890">
    <property type="entry name" value="HATPase_C_sf"/>
</dbReference>
<dbReference type="Proteomes" id="UP000256900">
    <property type="component" value="Unassembled WGS sequence"/>
</dbReference>
<comment type="caution">
    <text evidence="16">The sequence shown here is derived from an EMBL/GenBank/DDBJ whole genome shotgun (WGS) entry which is preliminary data.</text>
</comment>
<dbReference type="PROSITE" id="PS50885">
    <property type="entry name" value="HAMP"/>
    <property type="match status" value="1"/>
</dbReference>
<evidence type="ECO:0000259" key="14">
    <source>
        <dbReference type="PROSITE" id="PS50109"/>
    </source>
</evidence>
<keyword evidence="17" id="KW-1185">Reference proteome</keyword>
<feature type="domain" description="Histidine kinase" evidence="14">
    <location>
        <begin position="561"/>
        <end position="779"/>
    </location>
</feature>
<dbReference type="Gene3D" id="6.10.340.10">
    <property type="match status" value="1"/>
</dbReference>
<keyword evidence="10" id="KW-0902">Two-component regulatory system</keyword>
<evidence type="ECO:0000256" key="11">
    <source>
        <dbReference type="ARBA" id="ARBA00023136"/>
    </source>
</evidence>
<keyword evidence="8 16" id="KW-0418">Kinase</keyword>
<evidence type="ECO:0000256" key="7">
    <source>
        <dbReference type="ARBA" id="ARBA00022692"/>
    </source>
</evidence>
<dbReference type="InterPro" id="IPR029016">
    <property type="entry name" value="GAF-like_dom_sf"/>
</dbReference>
<evidence type="ECO:0000256" key="13">
    <source>
        <dbReference type="SAM" id="Phobius"/>
    </source>
</evidence>
<dbReference type="CDD" id="cd06225">
    <property type="entry name" value="HAMP"/>
    <property type="match status" value="1"/>
</dbReference>
<feature type="transmembrane region" description="Helical" evidence="13">
    <location>
        <begin position="20"/>
        <end position="41"/>
    </location>
</feature>
<keyword evidence="12" id="KW-0175">Coiled coil</keyword>
<dbReference type="PROSITE" id="PS50109">
    <property type="entry name" value="HIS_KIN"/>
    <property type="match status" value="1"/>
</dbReference>
<dbReference type="FunFam" id="3.30.565.10:FF:000010">
    <property type="entry name" value="Sensor histidine kinase RcsC"/>
    <property type="match status" value="1"/>
</dbReference>
<evidence type="ECO:0000256" key="5">
    <source>
        <dbReference type="ARBA" id="ARBA00022553"/>
    </source>
</evidence>
<dbReference type="InterPro" id="IPR003660">
    <property type="entry name" value="HAMP_dom"/>
</dbReference>
<dbReference type="Gene3D" id="3.30.565.10">
    <property type="entry name" value="Histidine kinase-like ATPase, C-terminal domain"/>
    <property type="match status" value="1"/>
</dbReference>
<dbReference type="InterPro" id="IPR003661">
    <property type="entry name" value="HisK_dim/P_dom"/>
</dbReference>
<dbReference type="SMART" id="SM00304">
    <property type="entry name" value="HAMP"/>
    <property type="match status" value="1"/>
</dbReference>
<dbReference type="SUPFAM" id="SSF55781">
    <property type="entry name" value="GAF domain-like"/>
    <property type="match status" value="1"/>
</dbReference>
<dbReference type="RefSeq" id="WP_245411270.1">
    <property type="nucleotide sequence ID" value="NZ_CP025086.1"/>
</dbReference>
<gene>
    <name evidence="16" type="ORF">DES32_2015</name>
</gene>
<dbReference type="CDD" id="cd18774">
    <property type="entry name" value="PDC2_HK_sensor"/>
    <property type="match status" value="1"/>
</dbReference>
<dbReference type="PANTHER" id="PTHR43047">
    <property type="entry name" value="TWO-COMPONENT HISTIDINE PROTEIN KINASE"/>
    <property type="match status" value="1"/>
</dbReference>
<evidence type="ECO:0000256" key="4">
    <source>
        <dbReference type="ARBA" id="ARBA00022475"/>
    </source>
</evidence>
<dbReference type="InterPro" id="IPR003018">
    <property type="entry name" value="GAF"/>
</dbReference>
<dbReference type="InterPro" id="IPR004358">
    <property type="entry name" value="Sig_transdc_His_kin-like_C"/>
</dbReference>
<feature type="transmembrane region" description="Helical" evidence="13">
    <location>
        <begin position="285"/>
        <end position="307"/>
    </location>
</feature>
<dbReference type="AlphaFoldDB" id="A0A3D9YU15"/>
<evidence type="ECO:0000256" key="2">
    <source>
        <dbReference type="ARBA" id="ARBA00004651"/>
    </source>
</evidence>
<dbReference type="SMART" id="SM00387">
    <property type="entry name" value="HATPase_c"/>
    <property type="match status" value="1"/>
</dbReference>
<name>A0A3D9YU15_9HYPH</name>
<keyword evidence="7 13" id="KW-0812">Transmembrane</keyword>
<keyword evidence="9 13" id="KW-1133">Transmembrane helix</keyword>
<dbReference type="CDD" id="cd00082">
    <property type="entry name" value="HisKA"/>
    <property type="match status" value="1"/>
</dbReference>
<dbReference type="Gene3D" id="1.10.287.130">
    <property type="match status" value="1"/>
</dbReference>
<dbReference type="SUPFAM" id="SSF47384">
    <property type="entry name" value="Homodimeric domain of signal transducing histidine kinase"/>
    <property type="match status" value="1"/>
</dbReference>
<evidence type="ECO:0000256" key="10">
    <source>
        <dbReference type="ARBA" id="ARBA00023012"/>
    </source>
</evidence>
<dbReference type="PRINTS" id="PR00344">
    <property type="entry name" value="BCTRLSENSOR"/>
</dbReference>
<feature type="domain" description="HAMP" evidence="15">
    <location>
        <begin position="305"/>
        <end position="357"/>
    </location>
</feature>
<dbReference type="Pfam" id="PF02518">
    <property type="entry name" value="HATPase_c"/>
    <property type="match status" value="1"/>
</dbReference>
<comment type="catalytic activity">
    <reaction evidence="1">
        <text>ATP + protein L-histidine = ADP + protein N-phospho-L-histidine.</text>
        <dbReference type="EC" id="2.7.13.3"/>
    </reaction>
</comment>
<dbReference type="CDD" id="cd16922">
    <property type="entry name" value="HATPase_EvgS-ArcB-TorS-like"/>
    <property type="match status" value="1"/>
</dbReference>
<dbReference type="EMBL" id="QUMO01000003">
    <property type="protein sequence ID" value="REF85974.1"/>
    <property type="molecule type" value="Genomic_DNA"/>
</dbReference>
<sequence length="786" mass="85226">MKLPSRLGWFGRRSLFGKYVVTFVALVISILALSGATEMWFTYGDRKAELLHTQMEKADDAAQRVEQFMAEIERQINWTTRASSISLAQRRDDYALILQHTPALAQISELDPKGREILRMGRAGLTADPQEDFSTSAAFLHANTSAAWFGPVTFTHRGPTMEIAMALAGKPAGVTVATVELKFLADILNGIQAGAGMYAYIVDAEGNLIAHTDSSMLVHRPHLQRLPQVAALAKAPEGTVSVGRSLDGQSVLAASAPIPSMQWWLFVEQPLADAYAPVTDLLGRLFIILLAALVLCIGAGLILARWMTVPIQAVRDGAAHLAEGNFSHKIEVRTGDEIEDLADDFNLMASQLQDSYAKLEQKVEERTRDLERSVSELRALEEVGLALAASLNLNEVLATIVVRSVEVTGAHGGAIYSFDPERRAFNLAEAYGLDPDFVAAIREVRIRRSHGLLSEVAERKIPIQIPHIAAARDFPLRGATLAAGFQSALIAPLIGSAELLGVLVIERREAGYFPDNTVALIKTLANQSVLAMSNAKLFEQVQEKNKQLAIANEHKSLFFANMSHELRTPLNAVLGYTELMQDGIYGDIPERAKQVLARVQTNGAHLLSLINDVLDISKIEAGELSLSLGDYSLRAVIETVVNATGSLAQAKGLRISTDITPDLPVGHGDERRLTQVLLNIISNAIKFTDKGGVMIRARASGGDFKMAVEDTGPGIAPEDQARIFEAFHQVDSTITKQKGGTGLGLSISKRFVEMHGGTISLTSALGEGSTFRVQIPVRVDRQMEAA</sequence>
<dbReference type="Pfam" id="PF00512">
    <property type="entry name" value="HisKA"/>
    <property type="match status" value="1"/>
</dbReference>
<evidence type="ECO:0000256" key="6">
    <source>
        <dbReference type="ARBA" id="ARBA00022679"/>
    </source>
</evidence>
<dbReference type="Gene3D" id="3.30.450.20">
    <property type="entry name" value="PAS domain"/>
    <property type="match status" value="1"/>
</dbReference>
<feature type="coiled-coil region" evidence="12">
    <location>
        <begin position="342"/>
        <end position="380"/>
    </location>
</feature>
<evidence type="ECO:0000313" key="16">
    <source>
        <dbReference type="EMBL" id="REF85974.1"/>
    </source>
</evidence>
<evidence type="ECO:0000256" key="3">
    <source>
        <dbReference type="ARBA" id="ARBA00012438"/>
    </source>
</evidence>
<dbReference type="GO" id="GO:0000155">
    <property type="term" value="F:phosphorelay sensor kinase activity"/>
    <property type="evidence" value="ECO:0007669"/>
    <property type="project" value="InterPro"/>
</dbReference>
<dbReference type="InterPro" id="IPR033479">
    <property type="entry name" value="dCache_1"/>
</dbReference>
<dbReference type="GO" id="GO:0005886">
    <property type="term" value="C:plasma membrane"/>
    <property type="evidence" value="ECO:0007669"/>
    <property type="project" value="UniProtKB-SubCell"/>
</dbReference>
<dbReference type="Pfam" id="PF13185">
    <property type="entry name" value="GAF_2"/>
    <property type="match status" value="1"/>
</dbReference>
<dbReference type="InterPro" id="IPR005467">
    <property type="entry name" value="His_kinase_dom"/>
</dbReference>
<evidence type="ECO:0000259" key="15">
    <source>
        <dbReference type="PROSITE" id="PS50885"/>
    </source>
</evidence>
<protein>
    <recommendedName>
        <fullName evidence="3">histidine kinase</fullName>
        <ecNumber evidence="3">2.7.13.3</ecNumber>
    </recommendedName>
</protein>
<keyword evidence="11 13" id="KW-0472">Membrane</keyword>
<evidence type="ECO:0000256" key="12">
    <source>
        <dbReference type="SAM" id="Coils"/>
    </source>
</evidence>
<dbReference type="Gene3D" id="3.30.450.40">
    <property type="match status" value="1"/>
</dbReference>
<evidence type="ECO:0000256" key="8">
    <source>
        <dbReference type="ARBA" id="ARBA00022777"/>
    </source>
</evidence>
<dbReference type="SMART" id="SM00065">
    <property type="entry name" value="GAF"/>
    <property type="match status" value="1"/>
</dbReference>
<keyword evidence="6" id="KW-0808">Transferase</keyword>